<comment type="subcellular location">
    <subcellularLocation>
        <location evidence="1">Cell envelope</location>
    </subcellularLocation>
</comment>
<dbReference type="PANTHER" id="PTHR30532">
    <property type="entry name" value="IRON III DICITRATE-BINDING PERIPLASMIC PROTEIN"/>
    <property type="match status" value="1"/>
</dbReference>
<keyword evidence="3" id="KW-0813">Transport</keyword>
<dbReference type="SUPFAM" id="SSF53807">
    <property type="entry name" value="Helical backbone' metal receptor"/>
    <property type="match status" value="1"/>
</dbReference>
<organism evidence="8 9">
    <name type="scientific">Paraoerskovia sediminicola</name>
    <dbReference type="NCBI Taxonomy" id="1138587"/>
    <lineage>
        <taxon>Bacteria</taxon>
        <taxon>Bacillati</taxon>
        <taxon>Actinomycetota</taxon>
        <taxon>Actinomycetes</taxon>
        <taxon>Micrococcales</taxon>
        <taxon>Cellulomonadaceae</taxon>
        <taxon>Paraoerskovia</taxon>
    </lineage>
</organism>
<keyword evidence="9" id="KW-1185">Reference proteome</keyword>
<dbReference type="InterPro" id="IPR002491">
    <property type="entry name" value="ABC_transptr_periplasmic_BD"/>
</dbReference>
<evidence type="ECO:0000256" key="4">
    <source>
        <dbReference type="ARBA" id="ARBA00022729"/>
    </source>
</evidence>
<evidence type="ECO:0000256" key="3">
    <source>
        <dbReference type="ARBA" id="ARBA00022448"/>
    </source>
</evidence>
<sequence length="343" mass="36032">MRISRTRTTAVAAVAGVSLIALSACSSDDSSDANDTAEATDAATSDTTGTTDGEFPATVDTKFGEITVEAAPERVVALGWGDSETALALGVQPVGASDWLGFGGDGVGPWADGLYDASPEIIDANEPSYEAIAALEPDLILDTKGSGDQERYDRLSEIAPTIGVPEGGESWLTSSEDQVEMISEALGMEDAGDQLLDDLDAKFEAAAEAHPEWDDMTMTAATRYSEGWGAYLEGDARFDFLEELGFDQNPEVEKLGEDVDSFFVSISSEQLDLLDAGVIVAFPIGIETTEITEDAVWKAIPAVADGHSVVVDGDLSSAYSLGSTLSTAYALDELVPMLEDATK</sequence>
<dbReference type="Proteomes" id="UP001321475">
    <property type="component" value="Chromosome"/>
</dbReference>
<evidence type="ECO:0000259" key="7">
    <source>
        <dbReference type="PROSITE" id="PS50983"/>
    </source>
</evidence>
<evidence type="ECO:0000256" key="1">
    <source>
        <dbReference type="ARBA" id="ARBA00004196"/>
    </source>
</evidence>
<feature type="signal peptide" evidence="6">
    <location>
        <begin position="1"/>
        <end position="23"/>
    </location>
</feature>
<proteinExistence type="inferred from homology"/>
<dbReference type="EMBL" id="AP027729">
    <property type="protein sequence ID" value="BDZ41808.1"/>
    <property type="molecule type" value="Genomic_DNA"/>
</dbReference>
<dbReference type="CDD" id="cd01146">
    <property type="entry name" value="FhuD"/>
    <property type="match status" value="1"/>
</dbReference>
<dbReference type="PANTHER" id="PTHR30532:SF24">
    <property type="entry name" value="FERRIC ENTEROBACTIN-BINDING PERIPLASMIC PROTEIN FEPB"/>
    <property type="match status" value="1"/>
</dbReference>
<keyword evidence="4 6" id="KW-0732">Signal</keyword>
<feature type="chain" id="PRO_5047318327" evidence="6">
    <location>
        <begin position="24"/>
        <end position="343"/>
    </location>
</feature>
<dbReference type="RefSeq" id="WP_286218888.1">
    <property type="nucleotide sequence ID" value="NZ_AP027729.1"/>
</dbReference>
<protein>
    <submittedName>
        <fullName evidence="8">ABC transporter substrate-binding protein</fullName>
    </submittedName>
</protein>
<dbReference type="Gene3D" id="3.40.50.1980">
    <property type="entry name" value="Nitrogenase molybdenum iron protein domain"/>
    <property type="match status" value="2"/>
</dbReference>
<evidence type="ECO:0000256" key="2">
    <source>
        <dbReference type="ARBA" id="ARBA00008814"/>
    </source>
</evidence>
<evidence type="ECO:0000313" key="8">
    <source>
        <dbReference type="EMBL" id="BDZ41808.1"/>
    </source>
</evidence>
<reference evidence="9" key="1">
    <citation type="journal article" date="2019" name="Int. J. Syst. Evol. Microbiol.">
        <title>The Global Catalogue of Microorganisms (GCM) 10K type strain sequencing project: providing services to taxonomists for standard genome sequencing and annotation.</title>
        <authorList>
            <consortium name="The Broad Institute Genomics Platform"/>
            <consortium name="The Broad Institute Genome Sequencing Center for Infectious Disease"/>
            <person name="Wu L."/>
            <person name="Ma J."/>
        </authorList>
    </citation>
    <scope>NUCLEOTIDE SEQUENCE [LARGE SCALE GENOMIC DNA]</scope>
    <source>
        <strain evidence="9">NBRC 108565</strain>
    </source>
</reference>
<feature type="compositionally biased region" description="Low complexity" evidence="5">
    <location>
        <begin position="27"/>
        <end position="52"/>
    </location>
</feature>
<evidence type="ECO:0000313" key="9">
    <source>
        <dbReference type="Proteomes" id="UP001321475"/>
    </source>
</evidence>
<accession>A0ABN6XCG9</accession>
<dbReference type="InterPro" id="IPR051313">
    <property type="entry name" value="Bact_iron-sidero_bind"/>
</dbReference>
<evidence type="ECO:0000256" key="5">
    <source>
        <dbReference type="SAM" id="MobiDB-lite"/>
    </source>
</evidence>
<feature type="domain" description="Fe/B12 periplasmic-binding" evidence="7">
    <location>
        <begin position="74"/>
        <end position="342"/>
    </location>
</feature>
<dbReference type="PROSITE" id="PS51257">
    <property type="entry name" value="PROKAR_LIPOPROTEIN"/>
    <property type="match status" value="1"/>
</dbReference>
<dbReference type="PROSITE" id="PS50983">
    <property type="entry name" value="FE_B12_PBP"/>
    <property type="match status" value="1"/>
</dbReference>
<evidence type="ECO:0000256" key="6">
    <source>
        <dbReference type="SAM" id="SignalP"/>
    </source>
</evidence>
<gene>
    <name evidence="8" type="ORF">GCM10025865_11070</name>
</gene>
<dbReference type="Pfam" id="PF01497">
    <property type="entry name" value="Peripla_BP_2"/>
    <property type="match status" value="1"/>
</dbReference>
<comment type="similarity">
    <text evidence="2">Belongs to the bacterial solute-binding protein 8 family.</text>
</comment>
<name>A0ABN6XCG9_9CELL</name>
<feature type="region of interest" description="Disordered" evidence="5">
    <location>
        <begin position="27"/>
        <end position="56"/>
    </location>
</feature>